<gene>
    <name evidence="2" type="ORF">FHK87_20510</name>
</gene>
<evidence type="ECO:0000313" key="3">
    <source>
        <dbReference type="Proteomes" id="UP000315540"/>
    </source>
</evidence>
<evidence type="ECO:0000313" key="2">
    <source>
        <dbReference type="EMBL" id="TPN82812.1"/>
    </source>
</evidence>
<reference evidence="2 3" key="1">
    <citation type="submission" date="2019-06" db="EMBL/GenBank/DDBJ databases">
        <authorList>
            <person name="Meng X."/>
        </authorList>
    </citation>
    <scope>NUCLEOTIDE SEQUENCE [LARGE SCALE GENOMIC DNA]</scope>
    <source>
        <strain evidence="2 3">M625</strain>
    </source>
</reference>
<keyword evidence="1" id="KW-0175">Coiled coil</keyword>
<protein>
    <submittedName>
        <fullName evidence="2">Uncharacterized protein</fullName>
    </submittedName>
</protein>
<dbReference type="AlphaFoldDB" id="A0A504J315"/>
<proteinExistence type="predicted"/>
<keyword evidence="3" id="KW-1185">Reference proteome</keyword>
<comment type="caution">
    <text evidence="2">The sequence shown here is derived from an EMBL/GenBank/DDBJ whole genome shotgun (WGS) entry which is preliminary data.</text>
</comment>
<dbReference type="Proteomes" id="UP000315540">
    <property type="component" value="Unassembled WGS sequence"/>
</dbReference>
<sequence>MITKNYLYIVFLFFLAACGQKKKLDVDLKIEVREIDKPIILWYNVEHDVVTRVMLPYNVKIFNNTDDDYIIKSVDYLYREKNNSSGGIGGGKLYYKNRKNSYLGVDNFNRLSINKKDSLDYLLYSLHILKEKNVEQQKTLEVYKKQMRAQKKDSMHITKLEEFRKKHPKLTEYFLESDLIRVDYRKENSDKTRRFDTNVLTKEQKEIKLKY</sequence>
<feature type="coiled-coil region" evidence="1">
    <location>
        <begin position="126"/>
        <end position="153"/>
    </location>
</feature>
<name>A0A504J315_9FLAO</name>
<dbReference type="OrthoDB" id="1464815at2"/>
<evidence type="ECO:0000256" key="1">
    <source>
        <dbReference type="SAM" id="Coils"/>
    </source>
</evidence>
<dbReference type="EMBL" id="VFWZ01000008">
    <property type="protein sequence ID" value="TPN82812.1"/>
    <property type="molecule type" value="Genomic_DNA"/>
</dbReference>
<dbReference type="PROSITE" id="PS51257">
    <property type="entry name" value="PROKAR_LIPOPROTEIN"/>
    <property type="match status" value="1"/>
</dbReference>
<organism evidence="2 3">
    <name type="scientific">Aquimarina algicola</name>
    <dbReference type="NCBI Taxonomy" id="2589995"/>
    <lineage>
        <taxon>Bacteria</taxon>
        <taxon>Pseudomonadati</taxon>
        <taxon>Bacteroidota</taxon>
        <taxon>Flavobacteriia</taxon>
        <taxon>Flavobacteriales</taxon>
        <taxon>Flavobacteriaceae</taxon>
        <taxon>Aquimarina</taxon>
    </lineage>
</organism>
<dbReference type="RefSeq" id="WP_140596104.1">
    <property type="nucleotide sequence ID" value="NZ_VFWZ01000008.1"/>
</dbReference>
<accession>A0A504J315</accession>